<dbReference type="EMBL" id="JAGTJJ010000102">
    <property type="protein sequence ID" value="MDC3989253.1"/>
    <property type="molecule type" value="Genomic_DNA"/>
</dbReference>
<comment type="caution">
    <text evidence="2">The sequence shown here is derived from an EMBL/GenBank/DDBJ whole genome shotgun (WGS) entry which is preliminary data.</text>
</comment>
<dbReference type="InterPro" id="IPR010359">
    <property type="entry name" value="IrrE_HExxH"/>
</dbReference>
<feature type="domain" description="IrrE N-terminal-like" evidence="1">
    <location>
        <begin position="60"/>
        <end position="164"/>
    </location>
</feature>
<organism evidence="2 3">
    <name type="scientific">Polyangium jinanense</name>
    <dbReference type="NCBI Taxonomy" id="2829994"/>
    <lineage>
        <taxon>Bacteria</taxon>
        <taxon>Pseudomonadati</taxon>
        <taxon>Myxococcota</taxon>
        <taxon>Polyangia</taxon>
        <taxon>Polyangiales</taxon>
        <taxon>Polyangiaceae</taxon>
        <taxon>Polyangium</taxon>
    </lineage>
</organism>
<evidence type="ECO:0000259" key="1">
    <source>
        <dbReference type="Pfam" id="PF06114"/>
    </source>
</evidence>
<accession>A0A9X3XIE4</accession>
<dbReference type="PANTHER" id="PTHR43236">
    <property type="entry name" value="ANTITOXIN HIGA1"/>
    <property type="match status" value="1"/>
</dbReference>
<dbReference type="InterPro" id="IPR052345">
    <property type="entry name" value="Rad_response_metalloprotease"/>
</dbReference>
<dbReference type="AlphaFoldDB" id="A0A9X3XIE4"/>
<evidence type="ECO:0000313" key="3">
    <source>
        <dbReference type="Proteomes" id="UP001151081"/>
    </source>
</evidence>
<reference evidence="2 3" key="1">
    <citation type="submission" date="2021-04" db="EMBL/GenBank/DDBJ databases">
        <title>Genome analysis of Polyangium sp.</title>
        <authorList>
            <person name="Li Y."/>
            <person name="Wang J."/>
        </authorList>
    </citation>
    <scope>NUCLEOTIDE SEQUENCE [LARGE SCALE GENOMIC DNA]</scope>
    <source>
        <strain evidence="2 3">SDU14</strain>
    </source>
</reference>
<name>A0A9X3XIE4_9BACT</name>
<proteinExistence type="predicted"/>
<dbReference type="RefSeq" id="WP_272429026.1">
    <property type="nucleotide sequence ID" value="NZ_JAGTJJ010000102.1"/>
</dbReference>
<dbReference type="PANTHER" id="PTHR43236:SF1">
    <property type="entry name" value="BLL7220 PROTEIN"/>
    <property type="match status" value="1"/>
</dbReference>
<keyword evidence="3" id="KW-1185">Reference proteome</keyword>
<protein>
    <submittedName>
        <fullName evidence="2">ImmA/IrrE family metallo-endopeptidase</fullName>
    </submittedName>
</protein>
<evidence type="ECO:0000313" key="2">
    <source>
        <dbReference type="EMBL" id="MDC3989253.1"/>
    </source>
</evidence>
<dbReference type="Pfam" id="PF06114">
    <property type="entry name" value="Peptidase_M78"/>
    <property type="match status" value="1"/>
</dbReference>
<dbReference type="Gene3D" id="1.10.10.2910">
    <property type="match status" value="1"/>
</dbReference>
<sequence>MARADQSPVDDLEPERRIARLFAQKHAITPPVPVESLIGKLADVEYASFPGSWDALLLTRPNARPKIVVSSDVTSTRRLRFTLAHEIGHLIIPWSVGAMFCHANASYHVDDDLLRTLEAEANRFASELLFPIAWVQQRLSERSGALADFVLKLADESQVSPIVAVLGMGRVCPPDTVLMIVSADGSIKYRSVAPRSNWSLPDRWGEDASREMRAAGALITSVDYDIGMLVAVELPQGQSITVSRPAGSSKDILNSILDDVCQGSEQKNSWRGIVRGIAGYAMSRSSSVSHAGICAVIRQRFVGREDLRAFRTHRLFDEFVEAAAYELAVKKSAR</sequence>
<gene>
    <name evidence="2" type="ORF">KEG57_52805</name>
</gene>
<dbReference type="Proteomes" id="UP001151081">
    <property type="component" value="Unassembled WGS sequence"/>
</dbReference>